<dbReference type="HAMAP" id="MF_00099">
    <property type="entry name" value="CheB_chemtxs"/>
    <property type="match status" value="1"/>
</dbReference>
<comment type="catalytic activity">
    <reaction evidence="2 3">
        <text>[protein]-L-glutamate 5-O-methyl ester + H2O = L-glutamyl-[protein] + methanol + H(+)</text>
        <dbReference type="Rhea" id="RHEA:23236"/>
        <dbReference type="Rhea" id="RHEA-COMP:10208"/>
        <dbReference type="Rhea" id="RHEA-COMP:10311"/>
        <dbReference type="ChEBI" id="CHEBI:15377"/>
        <dbReference type="ChEBI" id="CHEBI:15378"/>
        <dbReference type="ChEBI" id="CHEBI:17790"/>
        <dbReference type="ChEBI" id="CHEBI:29973"/>
        <dbReference type="ChEBI" id="CHEBI:82795"/>
        <dbReference type="EC" id="3.1.1.61"/>
    </reaction>
</comment>
<dbReference type="InterPro" id="IPR011006">
    <property type="entry name" value="CheY-like_superfamily"/>
</dbReference>
<feature type="modified residue" description="4-aspartylphosphate" evidence="3 5">
    <location>
        <position position="56"/>
    </location>
</feature>
<feature type="active site" evidence="3 4">
    <location>
        <position position="170"/>
    </location>
</feature>
<evidence type="ECO:0000313" key="9">
    <source>
        <dbReference type="Proteomes" id="UP001589747"/>
    </source>
</evidence>
<dbReference type="SMART" id="SM00448">
    <property type="entry name" value="REC"/>
    <property type="match status" value="1"/>
</dbReference>
<dbReference type="Pfam" id="PF01339">
    <property type="entry name" value="CheB_methylest"/>
    <property type="match status" value="1"/>
</dbReference>
<dbReference type="CDD" id="cd16432">
    <property type="entry name" value="CheB_Rec"/>
    <property type="match status" value="1"/>
</dbReference>
<comment type="catalytic activity">
    <reaction evidence="3">
        <text>L-glutaminyl-[protein] + H2O = L-glutamyl-[protein] + NH4(+)</text>
        <dbReference type="Rhea" id="RHEA:16441"/>
        <dbReference type="Rhea" id="RHEA-COMP:10207"/>
        <dbReference type="Rhea" id="RHEA-COMP:10208"/>
        <dbReference type="ChEBI" id="CHEBI:15377"/>
        <dbReference type="ChEBI" id="CHEBI:28938"/>
        <dbReference type="ChEBI" id="CHEBI:29973"/>
        <dbReference type="ChEBI" id="CHEBI:30011"/>
        <dbReference type="EC" id="3.5.1.44"/>
    </reaction>
</comment>
<feature type="domain" description="Response regulatory" evidence="6">
    <location>
        <begin position="5"/>
        <end position="122"/>
    </location>
</feature>
<evidence type="ECO:0000256" key="5">
    <source>
        <dbReference type="PROSITE-ProRule" id="PRU00169"/>
    </source>
</evidence>
<comment type="function">
    <text evidence="3">Involved in chemotaxis. Part of a chemotaxis signal transduction system that modulates chemotaxis in response to various stimuli. Catalyzes the demethylation of specific methylglutamate residues introduced into the chemoreceptors (methyl-accepting chemotaxis proteins or MCP) by CheR. Also mediates the irreversible deamidation of specific glutamine residues to glutamic acid.</text>
</comment>
<gene>
    <name evidence="3" type="primary">cheB</name>
    <name evidence="8" type="ORF">ACFFSY_04155</name>
</gene>
<keyword evidence="3 5" id="KW-0597">Phosphoprotein</keyword>
<dbReference type="EC" id="3.5.1.44" evidence="3"/>
<dbReference type="SUPFAM" id="SSF52172">
    <property type="entry name" value="CheY-like"/>
    <property type="match status" value="1"/>
</dbReference>
<dbReference type="InterPro" id="IPR001789">
    <property type="entry name" value="Sig_transdc_resp-reg_receiver"/>
</dbReference>
<keyword evidence="9" id="KW-1185">Reference proteome</keyword>
<dbReference type="InterPro" id="IPR035909">
    <property type="entry name" value="CheB_C"/>
</dbReference>
<dbReference type="CDD" id="cd17541">
    <property type="entry name" value="REC_CheB-like"/>
    <property type="match status" value="1"/>
</dbReference>
<feature type="active site" evidence="3 4">
    <location>
        <position position="197"/>
    </location>
</feature>
<dbReference type="Gene3D" id="3.40.50.2300">
    <property type="match status" value="1"/>
</dbReference>
<dbReference type="Proteomes" id="UP001589747">
    <property type="component" value="Unassembled WGS sequence"/>
</dbReference>
<feature type="active site" evidence="3 4">
    <location>
        <position position="293"/>
    </location>
</feature>
<evidence type="ECO:0000256" key="2">
    <source>
        <dbReference type="ARBA" id="ARBA00048267"/>
    </source>
</evidence>
<feature type="domain" description="CheB-type methylesterase" evidence="7">
    <location>
        <begin position="158"/>
        <end position="348"/>
    </location>
</feature>
<dbReference type="PIRSF" id="PIRSF000876">
    <property type="entry name" value="RR_chemtxs_CheB"/>
    <property type="match status" value="1"/>
</dbReference>
<dbReference type="SUPFAM" id="SSF52738">
    <property type="entry name" value="Methylesterase CheB, C-terminal domain"/>
    <property type="match status" value="1"/>
</dbReference>
<accession>A0ABV5KIS5</accession>
<organism evidence="8 9">
    <name type="scientific">Paenibacillus aurantiacus</name>
    <dbReference type="NCBI Taxonomy" id="1936118"/>
    <lineage>
        <taxon>Bacteria</taxon>
        <taxon>Bacillati</taxon>
        <taxon>Bacillota</taxon>
        <taxon>Bacilli</taxon>
        <taxon>Bacillales</taxon>
        <taxon>Paenibacillaceae</taxon>
        <taxon>Paenibacillus</taxon>
    </lineage>
</organism>
<evidence type="ECO:0000256" key="3">
    <source>
        <dbReference type="HAMAP-Rule" id="MF_00099"/>
    </source>
</evidence>
<dbReference type="Gene3D" id="3.40.50.180">
    <property type="entry name" value="Methylesterase CheB, C-terminal domain"/>
    <property type="match status" value="1"/>
</dbReference>
<evidence type="ECO:0000259" key="6">
    <source>
        <dbReference type="PROSITE" id="PS50110"/>
    </source>
</evidence>
<evidence type="ECO:0000256" key="1">
    <source>
        <dbReference type="ARBA" id="ARBA00022801"/>
    </source>
</evidence>
<evidence type="ECO:0000256" key="4">
    <source>
        <dbReference type="PROSITE-ProRule" id="PRU00050"/>
    </source>
</evidence>
<dbReference type="PROSITE" id="PS50110">
    <property type="entry name" value="RESPONSE_REGULATORY"/>
    <property type="match status" value="1"/>
</dbReference>
<dbReference type="PANTHER" id="PTHR42872:SF3">
    <property type="entry name" value="PROTEIN-GLUTAMATE METHYLESTERASE_PROTEIN-GLUTAMINE GLUTAMINASE 1"/>
    <property type="match status" value="1"/>
</dbReference>
<dbReference type="PROSITE" id="PS50122">
    <property type="entry name" value="CHEB"/>
    <property type="match status" value="1"/>
</dbReference>
<keyword evidence="3" id="KW-0963">Cytoplasm</keyword>
<keyword evidence="3 4" id="KW-0145">Chemotaxis</keyword>
<evidence type="ECO:0000259" key="7">
    <source>
        <dbReference type="PROSITE" id="PS50122"/>
    </source>
</evidence>
<dbReference type="PANTHER" id="PTHR42872">
    <property type="entry name" value="PROTEIN-GLUTAMATE METHYLESTERASE/PROTEIN-GLUTAMINE GLUTAMINASE"/>
    <property type="match status" value="1"/>
</dbReference>
<dbReference type="GO" id="GO:0008984">
    <property type="term" value="F:protein-glutamate methylesterase activity"/>
    <property type="evidence" value="ECO:0007669"/>
    <property type="project" value="UniProtKB-EC"/>
</dbReference>
<keyword evidence="1 3" id="KW-0378">Hydrolase</keyword>
<dbReference type="EMBL" id="JBHMDO010000008">
    <property type="protein sequence ID" value="MFB9325115.1"/>
    <property type="molecule type" value="Genomic_DNA"/>
</dbReference>
<dbReference type="RefSeq" id="WP_377490310.1">
    <property type="nucleotide sequence ID" value="NZ_JBHMDO010000008.1"/>
</dbReference>
<protein>
    <recommendedName>
        <fullName evidence="3">Protein-glutamate methylesterase/protein-glutamine glutaminase</fullName>
        <ecNumber evidence="3">3.1.1.61</ecNumber>
        <ecNumber evidence="3">3.5.1.44</ecNumber>
    </recommendedName>
</protein>
<comment type="domain">
    <text evidence="3">Contains a C-terminal catalytic domain, and an N-terminal region which modulates catalytic activity.</text>
</comment>
<evidence type="ECO:0000313" key="8">
    <source>
        <dbReference type="EMBL" id="MFB9325115.1"/>
    </source>
</evidence>
<dbReference type="Pfam" id="PF00072">
    <property type="entry name" value="Response_reg"/>
    <property type="match status" value="1"/>
</dbReference>
<comment type="PTM">
    <text evidence="3">Phosphorylated by CheA. Phosphorylation of the N-terminal regulatory domain activates the methylesterase activity.</text>
</comment>
<dbReference type="InterPro" id="IPR000673">
    <property type="entry name" value="Sig_transdc_resp-reg_Me-estase"/>
</dbReference>
<comment type="caution">
    <text evidence="8">The sequence shown here is derived from an EMBL/GenBank/DDBJ whole genome shotgun (WGS) entry which is preliminary data.</text>
</comment>
<dbReference type="InterPro" id="IPR008248">
    <property type="entry name" value="CheB-like"/>
</dbReference>
<sequence>MKQTGVLIVDDSAFMRRAIGLLFESNPGFYVVGIARNGEEAVEKAVRLKPDVITMDIEMPEMDGIAALSQIMKASPCPVVMLSTQTGSGTVASLKALELGAVDFFLKADLLQDPPSPELIRDFLARVKEAATAKLPDESLAVSAPVAIVDRSRAARAKTADIELVVIGTSTGGPSALQAILPRFPIDFPAAIIVVQHMPPGFTKPLADRFNTLCPLEVCEAADGDEIRAGRILVAPAGFQTLIVKKPGGRYIVRLEAESDRLYKPSVDVTLSAAAPIFGERMLTAILTGMGNDGLEGAGLVKAHKGHVVVESESSCIVYGMPKVVWEAGLADHQTPLGDMYNLIRTYV</sequence>
<proteinExistence type="inferred from homology"/>
<dbReference type="NCBIfam" id="NF001965">
    <property type="entry name" value="PRK00742.1"/>
    <property type="match status" value="1"/>
</dbReference>
<comment type="similarity">
    <text evidence="3">Belongs to the CheB family.</text>
</comment>
<comment type="subcellular location">
    <subcellularLocation>
        <location evidence="3">Cytoplasm</location>
    </subcellularLocation>
</comment>
<dbReference type="EC" id="3.1.1.61" evidence="3"/>
<name>A0ABV5KIS5_9BACL</name>
<reference evidence="8 9" key="1">
    <citation type="submission" date="2024-09" db="EMBL/GenBank/DDBJ databases">
        <authorList>
            <person name="Sun Q."/>
            <person name="Mori K."/>
        </authorList>
    </citation>
    <scope>NUCLEOTIDE SEQUENCE [LARGE SCALE GENOMIC DNA]</scope>
    <source>
        <strain evidence="8 9">TISTR 2452</strain>
    </source>
</reference>